<dbReference type="SUPFAM" id="SSF55931">
    <property type="entry name" value="Glutamine synthetase/guanido kinase"/>
    <property type="match status" value="1"/>
</dbReference>
<dbReference type="GO" id="GO:0005524">
    <property type="term" value="F:ATP binding"/>
    <property type="evidence" value="ECO:0007669"/>
    <property type="project" value="UniProtKB-KW"/>
</dbReference>
<dbReference type="PANTHER" id="PTHR11659:SF0">
    <property type="entry name" value="GLUTAMYL-TRNA(GLN) AMIDOTRANSFERASE SUBUNIT B, MITOCHONDRIAL"/>
    <property type="match status" value="1"/>
</dbReference>
<evidence type="ECO:0000256" key="9">
    <source>
        <dbReference type="ARBA" id="ARBA00047913"/>
    </source>
</evidence>
<dbReference type="Pfam" id="PF02637">
    <property type="entry name" value="GatB_Yqey"/>
    <property type="match status" value="1"/>
</dbReference>
<dbReference type="GO" id="GO:0006412">
    <property type="term" value="P:translation"/>
    <property type="evidence" value="ECO:0007669"/>
    <property type="project" value="UniProtKB-UniRule"/>
</dbReference>
<dbReference type="PANTHER" id="PTHR11659">
    <property type="entry name" value="GLUTAMYL-TRNA GLN AMIDOTRANSFERASE SUBUNIT B MITOCHONDRIAL AND PROKARYOTIC PET112-RELATED"/>
    <property type="match status" value="1"/>
</dbReference>
<dbReference type="EC" id="6.3.5.-" evidence="10"/>
<dbReference type="GO" id="GO:0050567">
    <property type="term" value="F:glutaminyl-tRNA synthase (glutamine-hydrolyzing) activity"/>
    <property type="evidence" value="ECO:0007669"/>
    <property type="project" value="UniProtKB-UniRule"/>
</dbReference>
<name>A0A1M5M6M8_9FIRM</name>
<dbReference type="Proteomes" id="UP000242329">
    <property type="component" value="Unassembled WGS sequence"/>
</dbReference>
<dbReference type="HAMAP" id="MF_00121">
    <property type="entry name" value="GatB"/>
    <property type="match status" value="1"/>
</dbReference>
<evidence type="ECO:0000259" key="11">
    <source>
        <dbReference type="SMART" id="SM00845"/>
    </source>
</evidence>
<comment type="catalytic activity">
    <reaction evidence="9 10">
        <text>L-glutamyl-tRNA(Gln) + L-glutamine + ATP + H2O = L-glutaminyl-tRNA(Gln) + L-glutamate + ADP + phosphate + H(+)</text>
        <dbReference type="Rhea" id="RHEA:17521"/>
        <dbReference type="Rhea" id="RHEA-COMP:9681"/>
        <dbReference type="Rhea" id="RHEA-COMP:9684"/>
        <dbReference type="ChEBI" id="CHEBI:15377"/>
        <dbReference type="ChEBI" id="CHEBI:15378"/>
        <dbReference type="ChEBI" id="CHEBI:29985"/>
        <dbReference type="ChEBI" id="CHEBI:30616"/>
        <dbReference type="ChEBI" id="CHEBI:43474"/>
        <dbReference type="ChEBI" id="CHEBI:58359"/>
        <dbReference type="ChEBI" id="CHEBI:78520"/>
        <dbReference type="ChEBI" id="CHEBI:78521"/>
        <dbReference type="ChEBI" id="CHEBI:456216"/>
    </reaction>
</comment>
<keyword evidence="13" id="KW-1185">Reference proteome</keyword>
<keyword evidence="6 10" id="KW-0648">Protein biosynthesis</keyword>
<comment type="catalytic activity">
    <reaction evidence="8 10">
        <text>L-aspartyl-tRNA(Asn) + L-glutamine + ATP + H2O = L-asparaginyl-tRNA(Asn) + L-glutamate + ADP + phosphate + 2 H(+)</text>
        <dbReference type="Rhea" id="RHEA:14513"/>
        <dbReference type="Rhea" id="RHEA-COMP:9674"/>
        <dbReference type="Rhea" id="RHEA-COMP:9677"/>
        <dbReference type="ChEBI" id="CHEBI:15377"/>
        <dbReference type="ChEBI" id="CHEBI:15378"/>
        <dbReference type="ChEBI" id="CHEBI:29985"/>
        <dbReference type="ChEBI" id="CHEBI:30616"/>
        <dbReference type="ChEBI" id="CHEBI:43474"/>
        <dbReference type="ChEBI" id="CHEBI:58359"/>
        <dbReference type="ChEBI" id="CHEBI:78515"/>
        <dbReference type="ChEBI" id="CHEBI:78516"/>
        <dbReference type="ChEBI" id="CHEBI:456216"/>
    </reaction>
</comment>
<dbReference type="SMART" id="SM00845">
    <property type="entry name" value="GatB_Yqey"/>
    <property type="match status" value="1"/>
</dbReference>
<evidence type="ECO:0000313" key="13">
    <source>
        <dbReference type="Proteomes" id="UP000242329"/>
    </source>
</evidence>
<comment type="similarity">
    <text evidence="1 10">Belongs to the GatB/GatE family. GatB subfamily.</text>
</comment>
<dbReference type="GO" id="GO:0070681">
    <property type="term" value="P:glutaminyl-tRNAGln biosynthesis via transamidation"/>
    <property type="evidence" value="ECO:0007669"/>
    <property type="project" value="TreeGrafter"/>
</dbReference>
<feature type="domain" description="Asn/Gln amidotransferase" evidence="11">
    <location>
        <begin position="332"/>
        <end position="479"/>
    </location>
</feature>
<dbReference type="NCBIfam" id="TIGR00133">
    <property type="entry name" value="gatB"/>
    <property type="match status" value="1"/>
</dbReference>
<dbReference type="InterPro" id="IPR003789">
    <property type="entry name" value="Asn/Gln_tRNA_amidoTrase-B-like"/>
</dbReference>
<evidence type="ECO:0000313" key="12">
    <source>
        <dbReference type="EMBL" id="SHG72900.1"/>
    </source>
</evidence>
<dbReference type="OrthoDB" id="9804078at2"/>
<dbReference type="STRING" id="1123382.SAMN02745221_00851"/>
<dbReference type="PROSITE" id="PS01234">
    <property type="entry name" value="GATB"/>
    <property type="match status" value="1"/>
</dbReference>
<evidence type="ECO:0000256" key="3">
    <source>
        <dbReference type="ARBA" id="ARBA00022598"/>
    </source>
</evidence>
<evidence type="ECO:0000256" key="7">
    <source>
        <dbReference type="ARBA" id="ARBA00024799"/>
    </source>
</evidence>
<evidence type="ECO:0000256" key="1">
    <source>
        <dbReference type="ARBA" id="ARBA00005306"/>
    </source>
</evidence>
<dbReference type="EMBL" id="FQWY01000010">
    <property type="protein sequence ID" value="SHG72900.1"/>
    <property type="molecule type" value="Genomic_DNA"/>
</dbReference>
<protein>
    <recommendedName>
        <fullName evidence="10">Aspartyl/glutamyl-tRNA(Asn/Gln) amidotransferase subunit B</fullName>
        <shortName evidence="10">Asp/Glu-ADT subunit B</shortName>
        <ecNumber evidence="10">6.3.5.-</ecNumber>
    </recommendedName>
</protein>
<evidence type="ECO:0000256" key="10">
    <source>
        <dbReference type="HAMAP-Rule" id="MF_00121"/>
    </source>
</evidence>
<comment type="function">
    <text evidence="7 10">Allows the formation of correctly charged Asn-tRNA(Asn) or Gln-tRNA(Gln) through the transamidation of misacylated Asp-tRNA(Asn) or Glu-tRNA(Gln) in organisms which lack either or both of asparaginyl-tRNA or glutaminyl-tRNA synthetases. The reaction takes place in the presence of glutamine and ATP through an activated phospho-Asp-tRNA(Asn) or phospho-Glu-tRNA(Gln).</text>
</comment>
<keyword evidence="5 10" id="KW-0067">ATP-binding</keyword>
<dbReference type="InterPro" id="IPR014746">
    <property type="entry name" value="Gln_synth/guanido_kin_cat_dom"/>
</dbReference>
<dbReference type="InterPro" id="IPR023168">
    <property type="entry name" value="GatB_Yqey_C_2"/>
</dbReference>
<dbReference type="FunFam" id="1.10.10.410:FF:000001">
    <property type="entry name" value="Aspartyl/glutamyl-tRNA(Asn/Gln) amidotransferase subunit B"/>
    <property type="match status" value="1"/>
</dbReference>
<evidence type="ECO:0000256" key="6">
    <source>
        <dbReference type="ARBA" id="ARBA00022917"/>
    </source>
</evidence>
<dbReference type="InterPro" id="IPR004413">
    <property type="entry name" value="GatB"/>
</dbReference>
<dbReference type="SUPFAM" id="SSF89095">
    <property type="entry name" value="GatB/YqeY motif"/>
    <property type="match status" value="1"/>
</dbReference>
<keyword evidence="4 10" id="KW-0547">Nucleotide-binding</keyword>
<dbReference type="InterPro" id="IPR006075">
    <property type="entry name" value="Asn/Gln-tRNA_Trfase_suB/E_cat"/>
</dbReference>
<organism evidence="12 13">
    <name type="scientific">Thermosyntropha lipolytica DSM 11003</name>
    <dbReference type="NCBI Taxonomy" id="1123382"/>
    <lineage>
        <taxon>Bacteria</taxon>
        <taxon>Bacillati</taxon>
        <taxon>Bacillota</taxon>
        <taxon>Clostridia</taxon>
        <taxon>Eubacteriales</taxon>
        <taxon>Syntrophomonadaceae</taxon>
        <taxon>Thermosyntropha</taxon>
    </lineage>
</organism>
<dbReference type="RefSeq" id="WP_073090535.1">
    <property type="nucleotide sequence ID" value="NZ_FQWY01000010.1"/>
</dbReference>
<sequence length="482" mass="54999">MHSEFEVVIGLEVHVELKTKTKIFCSCSTEFGAQPNTQVCPVCSGFPGMLPVLNRKVVEYAIRAGLALNCEIAEFCKFDRKNYFYPDLPKAYQISQYDLPICKNGYVEIEVDGEKKRIGIIRAHMEEDAGKLVHQGTITSSPFSLVDLNRSGVPLLEIVSAPDIRSAREARAYMEKLRSILLFAGVSDCKMQEGSLRCDANVSVRRKGETRLGVRTEIKNLNSFKALERAIEYEAKRQIEAIEDGEEIVQETRTWDEEKQVTRSMRSKEEAHDYRYFPDPDLPPLRISREWVEEIKKNMPELPEQAKQRLMERYGLSSYDAEIITLTPEYLAFFDQCVALYPDAKTVANWMMSELNKYLNQNNMEITEVKFRPEHLASLLKLIDNGTISGKMAKTVFEEMFNTGKEPEVIIKEKGMVQISDVQTLKGIVEEVIKNNPKVVEDYRSGKEKAFGFLVGQVMKATRGQANPALVNELLREYLSKE</sequence>
<accession>A0A1M5M6M8</accession>
<evidence type="ECO:0000256" key="4">
    <source>
        <dbReference type="ARBA" id="ARBA00022741"/>
    </source>
</evidence>
<dbReference type="NCBIfam" id="NF004015">
    <property type="entry name" value="PRK05477.1-5"/>
    <property type="match status" value="1"/>
</dbReference>
<gene>
    <name evidence="10" type="primary">gatB</name>
    <name evidence="12" type="ORF">SAMN02745221_00851</name>
</gene>
<keyword evidence="3 10" id="KW-0436">Ligase</keyword>
<dbReference type="AlphaFoldDB" id="A0A1M5M6M8"/>
<evidence type="ECO:0000256" key="2">
    <source>
        <dbReference type="ARBA" id="ARBA00011123"/>
    </source>
</evidence>
<dbReference type="NCBIfam" id="NF004014">
    <property type="entry name" value="PRK05477.1-4"/>
    <property type="match status" value="1"/>
</dbReference>
<dbReference type="Gene3D" id="1.10.10.410">
    <property type="match status" value="1"/>
</dbReference>
<dbReference type="InterPro" id="IPR042114">
    <property type="entry name" value="GatB_C_1"/>
</dbReference>
<dbReference type="InterPro" id="IPR017958">
    <property type="entry name" value="Gln-tRNA_amidoTrfase_suB_CS"/>
</dbReference>
<keyword evidence="12" id="KW-0808">Transferase</keyword>
<dbReference type="Gene3D" id="1.10.150.380">
    <property type="entry name" value="GatB domain, N-terminal subdomain"/>
    <property type="match status" value="1"/>
</dbReference>
<dbReference type="GO" id="GO:0050566">
    <property type="term" value="F:asparaginyl-tRNA synthase (glutamine-hydrolyzing) activity"/>
    <property type="evidence" value="ECO:0007669"/>
    <property type="project" value="RHEA"/>
</dbReference>
<proteinExistence type="inferred from homology"/>
<dbReference type="NCBIfam" id="NF004012">
    <property type="entry name" value="PRK05477.1-2"/>
    <property type="match status" value="1"/>
</dbReference>
<dbReference type="GO" id="GO:0016740">
    <property type="term" value="F:transferase activity"/>
    <property type="evidence" value="ECO:0007669"/>
    <property type="project" value="UniProtKB-KW"/>
</dbReference>
<evidence type="ECO:0000256" key="8">
    <source>
        <dbReference type="ARBA" id="ARBA00047380"/>
    </source>
</evidence>
<comment type="subunit">
    <text evidence="2 10">Heterotrimer of A, B and C subunits.</text>
</comment>
<reference evidence="13" key="1">
    <citation type="submission" date="2016-11" db="EMBL/GenBank/DDBJ databases">
        <authorList>
            <person name="Varghese N."/>
            <person name="Submissions S."/>
        </authorList>
    </citation>
    <scope>NUCLEOTIDE SEQUENCE [LARGE SCALE GENOMIC DNA]</scope>
    <source>
        <strain evidence="13">DSM 11003</strain>
    </source>
</reference>
<dbReference type="Pfam" id="PF02934">
    <property type="entry name" value="GatB_N"/>
    <property type="match status" value="1"/>
</dbReference>
<dbReference type="InterPro" id="IPR017959">
    <property type="entry name" value="Asn/Gln-tRNA_amidoTrfase_suB/E"/>
</dbReference>
<evidence type="ECO:0000256" key="5">
    <source>
        <dbReference type="ARBA" id="ARBA00022840"/>
    </source>
</evidence>
<dbReference type="InterPro" id="IPR018027">
    <property type="entry name" value="Asn/Gln_amidotransferase"/>
</dbReference>